<sequence length="108" mass="12611">MHVIQRRDRRIFRQLCDVLDTKKTTNRSTNHWNNSLHMCAMVGGLAVDAMRSEGAAVMEGRSDDVRRRTCVFFSFKAEYLIMECLLEFYTNCVFDDALSRCVVGFVWF</sequence>
<evidence type="ECO:0000313" key="1">
    <source>
        <dbReference type="EMBL" id="CAD8371766.1"/>
    </source>
</evidence>
<name>A0A7S0FPY2_9STRA</name>
<dbReference type="EMBL" id="HBEJ01011274">
    <property type="protein sequence ID" value="CAD8371766.1"/>
    <property type="molecule type" value="Transcribed_RNA"/>
</dbReference>
<gene>
    <name evidence="1" type="ORF">MPOL1434_LOCUS6619</name>
</gene>
<protein>
    <submittedName>
        <fullName evidence="1">Uncharacterized protein</fullName>
    </submittedName>
</protein>
<proteinExistence type="predicted"/>
<reference evidence="1" key="1">
    <citation type="submission" date="2021-01" db="EMBL/GenBank/DDBJ databases">
        <authorList>
            <person name="Corre E."/>
            <person name="Pelletier E."/>
            <person name="Niang G."/>
            <person name="Scheremetjew M."/>
            <person name="Finn R."/>
            <person name="Kale V."/>
            <person name="Holt S."/>
            <person name="Cochrane G."/>
            <person name="Meng A."/>
            <person name="Brown T."/>
            <person name="Cohen L."/>
        </authorList>
    </citation>
    <scope>NUCLEOTIDE SEQUENCE</scope>
    <source>
        <strain evidence="1">CCMP3303</strain>
    </source>
</reference>
<dbReference type="AlphaFoldDB" id="A0A7S0FPY2"/>
<organism evidence="1">
    <name type="scientific">Minutocellus polymorphus</name>
    <dbReference type="NCBI Taxonomy" id="265543"/>
    <lineage>
        <taxon>Eukaryota</taxon>
        <taxon>Sar</taxon>
        <taxon>Stramenopiles</taxon>
        <taxon>Ochrophyta</taxon>
        <taxon>Bacillariophyta</taxon>
        <taxon>Mediophyceae</taxon>
        <taxon>Cymatosirophycidae</taxon>
        <taxon>Cymatosirales</taxon>
        <taxon>Cymatosiraceae</taxon>
        <taxon>Minutocellus</taxon>
    </lineage>
</organism>
<accession>A0A7S0FPY2</accession>